<proteinExistence type="predicted"/>
<comment type="caution">
    <text evidence="1">The sequence shown here is derived from an EMBL/GenBank/DDBJ whole genome shotgun (WGS) entry which is preliminary data.</text>
</comment>
<protein>
    <submittedName>
        <fullName evidence="1">Uncharacterized protein</fullName>
    </submittedName>
</protein>
<keyword evidence="2" id="KW-1185">Reference proteome</keyword>
<dbReference type="AlphaFoldDB" id="A0A4Q9YUB5"/>
<organism evidence="1 2">
    <name type="scientific">Flavobacterium silvisoli</name>
    <dbReference type="NCBI Taxonomy" id="2529433"/>
    <lineage>
        <taxon>Bacteria</taxon>
        <taxon>Pseudomonadati</taxon>
        <taxon>Bacteroidota</taxon>
        <taxon>Flavobacteriia</taxon>
        <taxon>Flavobacteriales</taxon>
        <taxon>Flavobacteriaceae</taxon>
        <taxon>Flavobacterium</taxon>
    </lineage>
</organism>
<dbReference type="Proteomes" id="UP000293300">
    <property type="component" value="Unassembled WGS sequence"/>
</dbReference>
<gene>
    <name evidence="1" type="ORF">EZL74_10135</name>
</gene>
<reference evidence="1 2" key="1">
    <citation type="submission" date="2019-02" db="EMBL/GenBank/DDBJ databases">
        <title>Flavobacterium sp. RD-2-33 isolated from forest soil.</title>
        <authorList>
            <person name="Chaudhary D.K."/>
        </authorList>
    </citation>
    <scope>NUCLEOTIDE SEQUENCE [LARGE SCALE GENOMIC DNA]</scope>
    <source>
        <strain evidence="1 2">RD-2-33</strain>
    </source>
</reference>
<evidence type="ECO:0000313" key="1">
    <source>
        <dbReference type="EMBL" id="TBX67060.1"/>
    </source>
</evidence>
<sequence length="111" mass="12679">MLLKPVFPVVDYIVNYDYISKVLCVNKAKPEMHCNGKCHLMKQLAKEAENEKPLTPTKKGTSQETETFFCLYFHPCEVPQVYGNPSFKVNTHYTNLYDYTTAGSVFHPPAV</sequence>
<name>A0A4Q9YUB5_9FLAO</name>
<dbReference type="EMBL" id="SJPE01000012">
    <property type="protein sequence ID" value="TBX67060.1"/>
    <property type="molecule type" value="Genomic_DNA"/>
</dbReference>
<accession>A0A4Q9YUB5</accession>
<dbReference type="OrthoDB" id="980645at2"/>
<evidence type="ECO:0000313" key="2">
    <source>
        <dbReference type="Proteomes" id="UP000293300"/>
    </source>
</evidence>